<gene>
    <name evidence="2" type="ORF">BOTNAR_0027g00160</name>
</gene>
<evidence type="ECO:0000313" key="3">
    <source>
        <dbReference type="Proteomes" id="UP000297452"/>
    </source>
</evidence>
<sequence length="181" mass="20115">MSSESPSRGNPIGNEGGKRKHRGSSSVASSNSNSNGKKRERTQPPKDRARTEGGRSSTNRSSSRDSRKSSERSQWSSDGELPESVMSATDLALYRNRENRQQSNDSPPPPHSPPRLRKEKSLDSFPSLSETQSGKIESQIKHIRMKIGWLNPNSSADSQTIAEYERQIRELGGQSRPLRRG</sequence>
<organism evidence="2 3">
    <name type="scientific">Botryotinia narcissicola</name>
    <dbReference type="NCBI Taxonomy" id="278944"/>
    <lineage>
        <taxon>Eukaryota</taxon>
        <taxon>Fungi</taxon>
        <taxon>Dikarya</taxon>
        <taxon>Ascomycota</taxon>
        <taxon>Pezizomycotina</taxon>
        <taxon>Leotiomycetes</taxon>
        <taxon>Helotiales</taxon>
        <taxon>Sclerotiniaceae</taxon>
        <taxon>Botryotinia</taxon>
    </lineage>
</organism>
<evidence type="ECO:0000313" key="2">
    <source>
        <dbReference type="EMBL" id="TGO68260.1"/>
    </source>
</evidence>
<feature type="compositionally biased region" description="Basic and acidic residues" evidence="1">
    <location>
        <begin position="62"/>
        <end position="71"/>
    </location>
</feature>
<dbReference type="Proteomes" id="UP000297452">
    <property type="component" value="Unassembled WGS sequence"/>
</dbReference>
<dbReference type="OrthoDB" id="3557143at2759"/>
<feature type="compositionally biased region" description="Polar residues" evidence="1">
    <location>
        <begin position="124"/>
        <end position="136"/>
    </location>
</feature>
<evidence type="ECO:0000256" key="1">
    <source>
        <dbReference type="SAM" id="MobiDB-lite"/>
    </source>
</evidence>
<protein>
    <submittedName>
        <fullName evidence="2">Uncharacterized protein</fullName>
    </submittedName>
</protein>
<reference evidence="2 3" key="1">
    <citation type="submission" date="2017-12" db="EMBL/GenBank/DDBJ databases">
        <title>Comparative genomics of Botrytis spp.</title>
        <authorList>
            <person name="Valero-Jimenez C.A."/>
            <person name="Tapia P."/>
            <person name="Veloso J."/>
            <person name="Silva-Moreno E."/>
            <person name="Staats M."/>
            <person name="Valdes J.H."/>
            <person name="Van Kan J.A.L."/>
        </authorList>
    </citation>
    <scope>NUCLEOTIDE SEQUENCE [LARGE SCALE GENOMIC DNA]</scope>
    <source>
        <strain evidence="2 3">MUCL2120</strain>
    </source>
</reference>
<accession>A0A4Z1J9P8</accession>
<dbReference type="AlphaFoldDB" id="A0A4Z1J9P8"/>
<proteinExistence type="predicted"/>
<feature type="region of interest" description="Disordered" evidence="1">
    <location>
        <begin position="1"/>
        <end position="139"/>
    </location>
</feature>
<feature type="compositionally biased region" description="Low complexity" evidence="1">
    <location>
        <begin position="24"/>
        <end position="35"/>
    </location>
</feature>
<dbReference type="EMBL" id="PQXJ01000027">
    <property type="protein sequence ID" value="TGO68260.1"/>
    <property type="molecule type" value="Genomic_DNA"/>
</dbReference>
<keyword evidence="3" id="KW-1185">Reference proteome</keyword>
<comment type="caution">
    <text evidence="2">The sequence shown here is derived from an EMBL/GenBank/DDBJ whole genome shotgun (WGS) entry which is preliminary data.</text>
</comment>
<feature type="compositionally biased region" description="Basic and acidic residues" evidence="1">
    <location>
        <begin position="41"/>
        <end position="53"/>
    </location>
</feature>
<name>A0A4Z1J9P8_9HELO</name>